<dbReference type="NCBIfam" id="TIGR01951">
    <property type="entry name" value="nusB"/>
    <property type="match status" value="1"/>
</dbReference>
<dbReference type="InterPro" id="IPR035926">
    <property type="entry name" value="NusB-like_sf"/>
</dbReference>
<dbReference type="InterPro" id="IPR011605">
    <property type="entry name" value="NusB_fam"/>
</dbReference>
<keyword evidence="3 6" id="KW-0694">RNA-binding</keyword>
<evidence type="ECO:0000256" key="7">
    <source>
        <dbReference type="SAM" id="MobiDB-lite"/>
    </source>
</evidence>
<dbReference type="GO" id="GO:0005829">
    <property type="term" value="C:cytosol"/>
    <property type="evidence" value="ECO:0007669"/>
    <property type="project" value="TreeGrafter"/>
</dbReference>
<keyword evidence="5 6" id="KW-0804">Transcription</keyword>
<evidence type="ECO:0000313" key="9">
    <source>
        <dbReference type="EMBL" id="MBB6098554.1"/>
    </source>
</evidence>
<reference evidence="9 10" key="1">
    <citation type="submission" date="2020-08" db="EMBL/GenBank/DDBJ databases">
        <title>Genomic Encyclopedia of Type Strains, Phase IV (KMG-IV): sequencing the most valuable type-strain genomes for metagenomic binning, comparative biology and taxonomic classification.</title>
        <authorList>
            <person name="Goeker M."/>
        </authorList>
    </citation>
    <scope>NUCLEOTIDE SEQUENCE [LARGE SCALE GENOMIC DNA]</scope>
    <source>
        <strain evidence="9 10">DSM 21458</strain>
    </source>
</reference>
<dbReference type="GO" id="GO:0003723">
    <property type="term" value="F:RNA binding"/>
    <property type="evidence" value="ECO:0007669"/>
    <property type="project" value="UniProtKB-UniRule"/>
</dbReference>
<comment type="caution">
    <text evidence="9">The sequence shown here is derived from an EMBL/GenBank/DDBJ whole genome shotgun (WGS) entry which is preliminary data.</text>
</comment>
<dbReference type="RefSeq" id="WP_183987071.1">
    <property type="nucleotide sequence ID" value="NZ_JACHHG010000006.1"/>
</dbReference>
<feature type="compositionally biased region" description="Acidic residues" evidence="7">
    <location>
        <begin position="168"/>
        <end position="179"/>
    </location>
</feature>
<proteinExistence type="inferred from homology"/>
<feature type="domain" description="NusB/RsmB/TIM44" evidence="8">
    <location>
        <begin position="14"/>
        <end position="146"/>
    </location>
</feature>
<dbReference type="Proteomes" id="UP000569951">
    <property type="component" value="Unassembled WGS sequence"/>
</dbReference>
<evidence type="ECO:0000256" key="6">
    <source>
        <dbReference type="HAMAP-Rule" id="MF_00073"/>
    </source>
</evidence>
<dbReference type="GO" id="GO:0031564">
    <property type="term" value="P:transcription antitermination"/>
    <property type="evidence" value="ECO:0007669"/>
    <property type="project" value="UniProtKB-KW"/>
</dbReference>
<dbReference type="Pfam" id="PF01029">
    <property type="entry name" value="NusB"/>
    <property type="match status" value="1"/>
</dbReference>
<comment type="function">
    <text evidence="6">Involved in transcription antitermination. Required for transcription of ribosomal RNA (rRNA) genes. Binds specifically to the boxA antiterminator sequence of the ribosomal RNA (rrn) operons.</text>
</comment>
<name>A0A841I0Q0_9DEIO</name>
<comment type="similarity">
    <text evidence="1 6">Belongs to the NusB family.</text>
</comment>
<dbReference type="Gene3D" id="1.10.940.10">
    <property type="entry name" value="NusB-like"/>
    <property type="match status" value="1"/>
</dbReference>
<keyword evidence="2 6" id="KW-0889">Transcription antitermination</keyword>
<dbReference type="PANTHER" id="PTHR11078">
    <property type="entry name" value="N UTILIZATION SUBSTANCE PROTEIN B-RELATED"/>
    <property type="match status" value="1"/>
</dbReference>
<protein>
    <recommendedName>
        <fullName evidence="6">Transcription antitermination protein NusB</fullName>
    </recommendedName>
    <alternativeName>
        <fullName evidence="6">Antitermination factor NusB</fullName>
    </alternativeName>
</protein>
<dbReference type="InterPro" id="IPR006027">
    <property type="entry name" value="NusB_RsmB_TIM44"/>
</dbReference>
<evidence type="ECO:0000256" key="3">
    <source>
        <dbReference type="ARBA" id="ARBA00022884"/>
    </source>
</evidence>
<keyword evidence="10" id="KW-1185">Reference proteome</keyword>
<organism evidence="9 10">
    <name type="scientific">Deinobacterium chartae</name>
    <dbReference type="NCBI Taxonomy" id="521158"/>
    <lineage>
        <taxon>Bacteria</taxon>
        <taxon>Thermotogati</taxon>
        <taxon>Deinococcota</taxon>
        <taxon>Deinococci</taxon>
        <taxon>Deinococcales</taxon>
        <taxon>Deinococcaceae</taxon>
        <taxon>Deinobacterium</taxon>
    </lineage>
</organism>
<evidence type="ECO:0000313" key="10">
    <source>
        <dbReference type="Proteomes" id="UP000569951"/>
    </source>
</evidence>
<sequence length="179" mass="19723">MRRRQQAPSGSRRSAREHAFRVIFEAQQGSGTPTDAWNRTAAAMRDPEDDTYPVLSDEALAFSRQLVDGYAHQQARIDAALEASIEGWTFKQMAQTDLNVLRVATFELLNLDTPAGAVIESAVRIARKFGGDESGRFVHGVLARLLKRLEAGQLERGAVTTPAGGQEETFEPQEEEDHG</sequence>
<dbReference type="PANTHER" id="PTHR11078:SF3">
    <property type="entry name" value="ANTITERMINATION NUSB DOMAIN-CONTAINING PROTEIN"/>
    <property type="match status" value="1"/>
</dbReference>
<keyword evidence="4 6" id="KW-0805">Transcription regulation</keyword>
<evidence type="ECO:0000256" key="4">
    <source>
        <dbReference type="ARBA" id="ARBA00023015"/>
    </source>
</evidence>
<dbReference type="SUPFAM" id="SSF48013">
    <property type="entry name" value="NusB-like"/>
    <property type="match status" value="1"/>
</dbReference>
<gene>
    <name evidence="6" type="primary">nusB</name>
    <name evidence="9" type="ORF">HNR42_001988</name>
</gene>
<feature type="region of interest" description="Disordered" evidence="7">
    <location>
        <begin position="156"/>
        <end position="179"/>
    </location>
</feature>
<evidence type="ECO:0000256" key="1">
    <source>
        <dbReference type="ARBA" id="ARBA00005952"/>
    </source>
</evidence>
<dbReference type="EMBL" id="JACHHG010000006">
    <property type="protein sequence ID" value="MBB6098554.1"/>
    <property type="molecule type" value="Genomic_DNA"/>
</dbReference>
<evidence type="ECO:0000256" key="5">
    <source>
        <dbReference type="ARBA" id="ARBA00023163"/>
    </source>
</evidence>
<evidence type="ECO:0000256" key="2">
    <source>
        <dbReference type="ARBA" id="ARBA00022814"/>
    </source>
</evidence>
<evidence type="ECO:0000259" key="8">
    <source>
        <dbReference type="Pfam" id="PF01029"/>
    </source>
</evidence>
<accession>A0A841I0Q0</accession>
<dbReference type="GO" id="GO:0006353">
    <property type="term" value="P:DNA-templated transcription termination"/>
    <property type="evidence" value="ECO:0007669"/>
    <property type="project" value="UniProtKB-UniRule"/>
</dbReference>
<dbReference type="AlphaFoldDB" id="A0A841I0Q0"/>
<dbReference type="HAMAP" id="MF_00073">
    <property type="entry name" value="NusB"/>
    <property type="match status" value="1"/>
</dbReference>